<feature type="transmembrane region" description="Helical" evidence="2">
    <location>
        <begin position="216"/>
        <end position="234"/>
    </location>
</feature>
<organism evidence="3 4">
    <name type="scientific">Anatilimnocola aggregata</name>
    <dbReference type="NCBI Taxonomy" id="2528021"/>
    <lineage>
        <taxon>Bacteria</taxon>
        <taxon>Pseudomonadati</taxon>
        <taxon>Planctomycetota</taxon>
        <taxon>Planctomycetia</taxon>
        <taxon>Pirellulales</taxon>
        <taxon>Pirellulaceae</taxon>
        <taxon>Anatilimnocola</taxon>
    </lineage>
</organism>
<dbReference type="AlphaFoldDB" id="A0A517YN27"/>
<keyword evidence="2" id="KW-0812">Transmembrane</keyword>
<evidence type="ECO:0000313" key="4">
    <source>
        <dbReference type="Proteomes" id="UP000315017"/>
    </source>
</evidence>
<dbReference type="PANTHER" id="PTHR43471">
    <property type="entry name" value="ABC TRANSPORTER PERMEASE"/>
    <property type="match status" value="1"/>
</dbReference>
<feature type="transmembrane region" description="Helical" evidence="2">
    <location>
        <begin position="749"/>
        <end position="768"/>
    </location>
</feature>
<dbReference type="Proteomes" id="UP000315017">
    <property type="component" value="Chromosome"/>
</dbReference>
<dbReference type="RefSeq" id="WP_145099037.1">
    <property type="nucleotide sequence ID" value="NZ_CP036274.1"/>
</dbReference>
<feature type="transmembrane region" description="Helical" evidence="2">
    <location>
        <begin position="322"/>
        <end position="345"/>
    </location>
</feature>
<feature type="transmembrane region" description="Helical" evidence="2">
    <location>
        <begin position="254"/>
        <end position="281"/>
    </location>
</feature>
<evidence type="ECO:0000256" key="2">
    <source>
        <dbReference type="SAM" id="Phobius"/>
    </source>
</evidence>
<dbReference type="KEGG" id="aagg:ETAA8_67740"/>
<dbReference type="SUPFAM" id="SSF50969">
    <property type="entry name" value="YVTN repeat-like/Quinoprotein amine dehydrogenase"/>
    <property type="match status" value="1"/>
</dbReference>
<reference evidence="3 4" key="1">
    <citation type="submission" date="2019-02" db="EMBL/GenBank/DDBJ databases">
        <title>Deep-cultivation of Planctomycetes and their phenomic and genomic characterization uncovers novel biology.</title>
        <authorList>
            <person name="Wiegand S."/>
            <person name="Jogler M."/>
            <person name="Boedeker C."/>
            <person name="Pinto D."/>
            <person name="Vollmers J."/>
            <person name="Rivas-Marin E."/>
            <person name="Kohn T."/>
            <person name="Peeters S.H."/>
            <person name="Heuer A."/>
            <person name="Rast P."/>
            <person name="Oberbeckmann S."/>
            <person name="Bunk B."/>
            <person name="Jeske O."/>
            <person name="Meyerdierks A."/>
            <person name="Storesund J.E."/>
            <person name="Kallscheuer N."/>
            <person name="Luecker S."/>
            <person name="Lage O.M."/>
            <person name="Pohl T."/>
            <person name="Merkel B.J."/>
            <person name="Hornburger P."/>
            <person name="Mueller R.-W."/>
            <person name="Bruemmer F."/>
            <person name="Labrenz M."/>
            <person name="Spormann A.M."/>
            <person name="Op den Camp H."/>
            <person name="Overmann J."/>
            <person name="Amann R."/>
            <person name="Jetten M.S.M."/>
            <person name="Mascher T."/>
            <person name="Medema M.H."/>
            <person name="Devos D.P."/>
            <person name="Kaster A.-K."/>
            <person name="Ovreas L."/>
            <person name="Rohde M."/>
            <person name="Galperin M.Y."/>
            <person name="Jogler C."/>
        </authorList>
    </citation>
    <scope>NUCLEOTIDE SEQUENCE [LARGE SCALE GENOMIC DNA]</scope>
    <source>
        <strain evidence="3 4">ETA_A8</strain>
    </source>
</reference>
<feature type="region of interest" description="Disordered" evidence="1">
    <location>
        <begin position="722"/>
        <end position="743"/>
    </location>
</feature>
<feature type="transmembrane region" description="Helical" evidence="2">
    <location>
        <begin position="20"/>
        <end position="40"/>
    </location>
</feature>
<dbReference type="InterPro" id="IPR011044">
    <property type="entry name" value="Quino_amine_DH_bsu"/>
</dbReference>
<accession>A0A517YN27</accession>
<gene>
    <name evidence="3" type="ORF">ETAA8_67740</name>
</gene>
<evidence type="ECO:0000313" key="3">
    <source>
        <dbReference type="EMBL" id="QDU31614.1"/>
    </source>
</evidence>
<keyword evidence="2" id="KW-0472">Membrane</keyword>
<keyword evidence="4" id="KW-1185">Reference proteome</keyword>
<sequence length="772" mass="86657">MRPYLAIVKDSFREAFASRVLWIVLIIITLFLFAVSPLTYRQTLTTGVREDEIAWTDFIDQLRQADEGKARRGVQRIWSLLSTAGQKAVADYQPLPSSPQLKDFAQHAEYTKPIMRDLESILQKDDLYQSTAFSTANLRLEGKELLRRESELTSEERQRLNRLLFESAFGDAIDESKSTSLQLRFGWFDMLPPLPISKPLLVTTVRRLLPFLVDKGLLAIGLLVAIVVTAPAIPHTFETGSLHLLLSKPVSRSLLYVSKFIGSCAFVLLCATYLFIGLYVLLGLRWAVWEPRLLWCIPIYTFVFAVYYSVAALAGLIWRNVIVSILVAILFWALCFTVGFSKVTIEASMNKYRVRKIVPAGQDLLVIDGTNTPLAWNATEKRWNVVFLSKELRDAQPILSVVAALPPIQGPVYDPKEDRLVAVMMSINNGQQTVVTASAKDNFTFRDGPAAPQPTLAFLNEPDGQPLLFTGQGLFRPQGDLSTKKDELTVLGYKIPFTTRGPLRDAGPSPAQSWDEPFSATFGPDGTLYTFSRGKLQSYAKGDSGKYVPKESEKFEKPGQRRGWLAASKNTLLVAFRDGSLQLRDPQTLKLRTTVTPAKDERPRALASSPDGKWLAVVAESRRLFVLEDGKDDFQLARAGGQGDISAVQFAPEGKMFVVDLVDRVTVYETGTWKQTARFAPPLHLQTIFYHYLIHPIYTICPKPGEFYRTITYLLLEKAEDKGTEDGEEPREPQGDAPPRKVENPWQPVYSSLAFMLVMLALGCVYMERQEF</sequence>
<dbReference type="Pfam" id="PF12679">
    <property type="entry name" value="ABC2_membrane_2"/>
    <property type="match status" value="1"/>
</dbReference>
<dbReference type="GO" id="GO:0005886">
    <property type="term" value="C:plasma membrane"/>
    <property type="evidence" value="ECO:0007669"/>
    <property type="project" value="UniProtKB-SubCell"/>
</dbReference>
<proteinExistence type="predicted"/>
<keyword evidence="2" id="KW-1133">Transmembrane helix</keyword>
<dbReference type="Gene3D" id="2.130.10.10">
    <property type="entry name" value="YVTN repeat-like/Quinoprotein amine dehydrogenase"/>
    <property type="match status" value="1"/>
</dbReference>
<evidence type="ECO:0000256" key="1">
    <source>
        <dbReference type="SAM" id="MobiDB-lite"/>
    </source>
</evidence>
<dbReference type="InterPro" id="IPR015943">
    <property type="entry name" value="WD40/YVTN_repeat-like_dom_sf"/>
</dbReference>
<protein>
    <submittedName>
        <fullName evidence="3">ABC-2 family transporter protein</fullName>
    </submittedName>
</protein>
<feature type="transmembrane region" description="Helical" evidence="2">
    <location>
        <begin position="293"/>
        <end position="316"/>
    </location>
</feature>
<dbReference type="OrthoDB" id="260214at2"/>
<dbReference type="EMBL" id="CP036274">
    <property type="protein sequence ID" value="QDU31614.1"/>
    <property type="molecule type" value="Genomic_DNA"/>
</dbReference>
<dbReference type="GO" id="GO:0140359">
    <property type="term" value="F:ABC-type transporter activity"/>
    <property type="evidence" value="ECO:0007669"/>
    <property type="project" value="InterPro"/>
</dbReference>
<name>A0A517YN27_9BACT</name>